<comment type="caution">
    <text evidence="1">The sequence shown here is derived from an EMBL/GenBank/DDBJ whole genome shotgun (WGS) entry which is preliminary data.</text>
</comment>
<accession>A0A8T2SBH3</accession>
<dbReference type="Proteomes" id="UP000825935">
    <property type="component" value="Chromosome 21"/>
</dbReference>
<dbReference type="AlphaFoldDB" id="A0A8T2SBH3"/>
<gene>
    <name evidence="1" type="ORF">KP509_21G024700</name>
</gene>
<sequence length="107" mass="11806">MTTGHRPVVIVDLGEPLCASSRVHSPGRCWETTLQWKTTAYHGNVMGHAVLKAHDIMAPRTEWGDCPYLCNMLFLPTSALQATSPAPSFDLNVDTDLQARRIITMAI</sequence>
<reference evidence="1" key="1">
    <citation type="submission" date="2021-08" db="EMBL/GenBank/DDBJ databases">
        <title>WGS assembly of Ceratopteris richardii.</title>
        <authorList>
            <person name="Marchant D.B."/>
            <person name="Chen G."/>
            <person name="Jenkins J."/>
            <person name="Shu S."/>
            <person name="Leebens-Mack J."/>
            <person name="Grimwood J."/>
            <person name="Schmutz J."/>
            <person name="Soltis P."/>
            <person name="Soltis D."/>
            <person name="Chen Z.-H."/>
        </authorList>
    </citation>
    <scope>NUCLEOTIDE SEQUENCE</scope>
    <source>
        <strain evidence="1">Whitten #5841</strain>
        <tissue evidence="1">Leaf</tissue>
    </source>
</reference>
<protein>
    <submittedName>
        <fullName evidence="1">Uncharacterized protein</fullName>
    </submittedName>
</protein>
<evidence type="ECO:0000313" key="2">
    <source>
        <dbReference type="Proteomes" id="UP000825935"/>
    </source>
</evidence>
<organism evidence="1 2">
    <name type="scientific">Ceratopteris richardii</name>
    <name type="common">Triangle waterfern</name>
    <dbReference type="NCBI Taxonomy" id="49495"/>
    <lineage>
        <taxon>Eukaryota</taxon>
        <taxon>Viridiplantae</taxon>
        <taxon>Streptophyta</taxon>
        <taxon>Embryophyta</taxon>
        <taxon>Tracheophyta</taxon>
        <taxon>Polypodiopsida</taxon>
        <taxon>Polypodiidae</taxon>
        <taxon>Polypodiales</taxon>
        <taxon>Pteridineae</taxon>
        <taxon>Pteridaceae</taxon>
        <taxon>Parkerioideae</taxon>
        <taxon>Ceratopteris</taxon>
    </lineage>
</organism>
<keyword evidence="2" id="KW-1185">Reference proteome</keyword>
<proteinExistence type="predicted"/>
<dbReference type="EMBL" id="CM035426">
    <property type="protein sequence ID" value="KAH7314862.1"/>
    <property type="molecule type" value="Genomic_DNA"/>
</dbReference>
<evidence type="ECO:0000313" key="1">
    <source>
        <dbReference type="EMBL" id="KAH7314862.1"/>
    </source>
</evidence>
<name>A0A8T2SBH3_CERRI</name>